<dbReference type="InterPro" id="IPR013783">
    <property type="entry name" value="Ig-like_fold"/>
</dbReference>
<dbReference type="InterPro" id="IPR006047">
    <property type="entry name" value="GH13_cat_dom"/>
</dbReference>
<dbReference type="SMART" id="SM00642">
    <property type="entry name" value="Aamy"/>
    <property type="match status" value="1"/>
</dbReference>
<name>A0A6G8F3L3_9BACT</name>
<dbReference type="EMBL" id="MT002444">
    <property type="protein sequence ID" value="QIM10833.1"/>
    <property type="molecule type" value="Genomic_DNA"/>
</dbReference>
<dbReference type="InterPro" id="IPR014756">
    <property type="entry name" value="Ig_E-set"/>
</dbReference>
<dbReference type="InterPro" id="IPR017853">
    <property type="entry name" value="GH"/>
</dbReference>
<protein>
    <recommendedName>
        <fullName evidence="2">Glycosyl hydrolase family 13 catalytic domain-containing protein</fullName>
    </recommendedName>
</protein>
<comment type="similarity">
    <text evidence="1">Belongs to the glycosyl hydrolase 13 family.</text>
</comment>
<feature type="domain" description="Glycosyl hydrolase family 13 catalytic" evidence="2">
    <location>
        <begin position="378"/>
        <end position="739"/>
    </location>
</feature>
<evidence type="ECO:0000259" key="2">
    <source>
        <dbReference type="SMART" id="SM00642"/>
    </source>
</evidence>
<reference evidence="3" key="1">
    <citation type="journal article" date="2020" name="J. ISSAAS">
        <title>Lactobacilli and other gastrointestinal microbiota of Peromyscus leucopus, reservoir host for agents of Lyme disease and other zoonoses in North America.</title>
        <authorList>
            <person name="Milovic A."/>
            <person name="Bassam K."/>
            <person name="Shao H."/>
            <person name="Chatzistamou I."/>
            <person name="Tufts D.M."/>
            <person name="Diuk-Wasser M."/>
            <person name="Barbour A.G."/>
        </authorList>
    </citation>
    <scope>NUCLEOTIDE SEQUENCE</scope>
    <source>
        <strain evidence="3">LL71</strain>
    </source>
</reference>
<dbReference type="Gene3D" id="2.60.40.10">
    <property type="entry name" value="Immunoglobulins"/>
    <property type="match status" value="1"/>
</dbReference>
<dbReference type="SUPFAM" id="SSF81296">
    <property type="entry name" value="E set domains"/>
    <property type="match status" value="1"/>
</dbReference>
<proteinExistence type="inferred from homology"/>
<organism evidence="3">
    <name type="scientific">uncultured Muribaculaceae bacterium</name>
    <dbReference type="NCBI Taxonomy" id="2301481"/>
    <lineage>
        <taxon>Bacteria</taxon>
        <taxon>Pseudomonadati</taxon>
        <taxon>Bacteroidota</taxon>
        <taxon>Bacteroidia</taxon>
        <taxon>Bacteroidales</taxon>
        <taxon>Muribaculaceae</taxon>
        <taxon>environmental samples</taxon>
    </lineage>
</organism>
<evidence type="ECO:0000256" key="1">
    <source>
        <dbReference type="ARBA" id="ARBA00008061"/>
    </source>
</evidence>
<dbReference type="Gene3D" id="3.20.20.80">
    <property type="entry name" value="Glycosidases"/>
    <property type="match status" value="1"/>
</dbReference>
<gene>
    <name evidence="3" type="ORF">Muribac1_0420</name>
</gene>
<dbReference type="SUPFAM" id="SSF51445">
    <property type="entry name" value="(Trans)glycosidases"/>
    <property type="match status" value="1"/>
</dbReference>
<dbReference type="PANTHER" id="PTHR43002">
    <property type="entry name" value="GLYCOGEN DEBRANCHING ENZYME"/>
    <property type="match status" value="1"/>
</dbReference>
<dbReference type="Pfam" id="PF00128">
    <property type="entry name" value="Alpha-amylase"/>
    <property type="match status" value="2"/>
</dbReference>
<evidence type="ECO:0000313" key="3">
    <source>
        <dbReference type="EMBL" id="QIM10833.1"/>
    </source>
</evidence>
<dbReference type="GO" id="GO:0005975">
    <property type="term" value="P:carbohydrate metabolic process"/>
    <property type="evidence" value="ECO:0007669"/>
    <property type="project" value="InterPro"/>
</dbReference>
<dbReference type="AlphaFoldDB" id="A0A6G8F3L3"/>
<sequence length="908" mass="99393">MTAGDLMAQVTSQPSPLQEDSKDVTIFFHADQGNKGLINQPASAQIYAHTGVILKGGSDWVSAPTWGDNSEKYKLTYVSENLWKLYIGDIRSYYGITDPAKTIEKLAFVFRTADKSKEGKGPNNTDIFLDVLDSGLQIAMSTDHSGSLITAADTKITISVATTAKADITLSVNDKEIASEKDSNALSAEYTFPSVGNYVVKAVAKSGDKTAETSQTFCYAGNSQSAAYPGEKPVMGPVKNADGSVTFCLGAPGKSNVMIVGEWNGYRLDNDGVMNFADVDGMRYFWITVKGLENDRPYGYYFLVDGTYSVGDPYARLVLDPSNDKYIPESVFPNLPAFPSGEVPGTVALAIYQGNINDYDWKVKDFKGVAPSDLIIYEMLLRDFTGTEGEAKGNGTVRMAMEKIPYLKTLGVNAVELLPINEFNGNVSWGYNPNFYFAPDKAYGTPDDYKAFIDLCHENGMAVILDIVFNQTDWQHPWYQMYEPGNNPFYNAQAPHAYSVLNDWNQGYPMVQEQFHDVLKYWLTEYKVDGFRFDLVKGLGDNDSYANAGENATNAFNQSRVDRMRKLQETVNSVKPGAYFINENLAQAKEENEMAESGQLNWANVNNAGCQFAMGYSQDSDLNRFYAPKDGQRLWGSTVSYLESHDEQRLAYKQDMWGVSGVKGDVKASMQRLGSAAAQMILTPGAHMIWQFSEIGNAQNTKDSNGGNDTDPKIVNWDLLSDPAHKGLYDSYCELIAIRNDNKELFTEEASFENSCAVANWASGRTLVSRAGGKELYTVVNPNVDKPLTVTVDFAKNDNSAYRILSKSYLSEPSFSATEKSVTVPANCYVVVGSADVAAVDGVETDGKAFVAYAGRGTIVMESTESIVAVYGASGDYVGSFTTSGEMTVSPGVYVLTGGGQTLKLVVK</sequence>
<accession>A0A6G8F3L3</accession>